<feature type="domain" description="Major facilitator superfamily (MFS) profile" evidence="9">
    <location>
        <begin position="24"/>
        <end position="433"/>
    </location>
</feature>
<evidence type="ECO:0000256" key="3">
    <source>
        <dbReference type="ARBA" id="ARBA00022475"/>
    </source>
</evidence>
<dbReference type="GO" id="GO:0015293">
    <property type="term" value="F:symporter activity"/>
    <property type="evidence" value="ECO:0007669"/>
    <property type="project" value="UniProtKB-KW"/>
</dbReference>
<feature type="transmembrane region" description="Helical" evidence="8">
    <location>
        <begin position="289"/>
        <end position="308"/>
    </location>
</feature>
<dbReference type="Gene3D" id="1.20.1250.20">
    <property type="entry name" value="MFS general substrate transporter like domains"/>
    <property type="match status" value="2"/>
</dbReference>
<dbReference type="Pfam" id="PF07690">
    <property type="entry name" value="MFS_1"/>
    <property type="match status" value="1"/>
</dbReference>
<dbReference type="PANTHER" id="PTHR43528:SF7">
    <property type="entry name" value="MFS TRANSPORTER"/>
    <property type="match status" value="1"/>
</dbReference>
<feature type="transmembrane region" description="Helical" evidence="8">
    <location>
        <begin position="315"/>
        <end position="334"/>
    </location>
</feature>
<dbReference type="InterPro" id="IPR051084">
    <property type="entry name" value="H+-coupled_symporters"/>
</dbReference>
<keyword evidence="3" id="KW-1003">Cell membrane</keyword>
<dbReference type="PANTHER" id="PTHR43528">
    <property type="entry name" value="ALPHA-KETOGLUTARATE PERMEASE"/>
    <property type="match status" value="1"/>
</dbReference>
<evidence type="ECO:0000256" key="6">
    <source>
        <dbReference type="ARBA" id="ARBA00022989"/>
    </source>
</evidence>
<accession>A0A1U9KEX5</accession>
<feature type="transmembrane region" description="Helical" evidence="8">
    <location>
        <begin position="67"/>
        <end position="85"/>
    </location>
</feature>
<protein>
    <submittedName>
        <fullName evidence="10">MFS transporter</fullName>
    </submittedName>
</protein>
<dbReference type="EMBL" id="CP014692">
    <property type="protein sequence ID" value="AQS84360.1"/>
    <property type="molecule type" value="Genomic_DNA"/>
</dbReference>
<dbReference type="AlphaFoldDB" id="A0A1U9KEX5"/>
<keyword evidence="11" id="KW-1185">Reference proteome</keyword>
<dbReference type="STRING" id="435.A0U92_05760"/>
<evidence type="ECO:0000313" key="10">
    <source>
        <dbReference type="EMBL" id="AQS84360.1"/>
    </source>
</evidence>
<evidence type="ECO:0000256" key="1">
    <source>
        <dbReference type="ARBA" id="ARBA00004651"/>
    </source>
</evidence>
<organism evidence="10 11">
    <name type="scientific">Acetobacter aceti</name>
    <dbReference type="NCBI Taxonomy" id="435"/>
    <lineage>
        <taxon>Bacteria</taxon>
        <taxon>Pseudomonadati</taxon>
        <taxon>Pseudomonadota</taxon>
        <taxon>Alphaproteobacteria</taxon>
        <taxon>Acetobacterales</taxon>
        <taxon>Acetobacteraceae</taxon>
        <taxon>Acetobacter</taxon>
        <taxon>Acetobacter subgen. Acetobacter</taxon>
    </lineage>
</organism>
<feature type="transmembrane region" description="Helical" evidence="8">
    <location>
        <begin position="24"/>
        <end position="55"/>
    </location>
</feature>
<gene>
    <name evidence="10" type="ORF">A0U92_05760</name>
</gene>
<evidence type="ECO:0000256" key="2">
    <source>
        <dbReference type="ARBA" id="ARBA00022448"/>
    </source>
</evidence>
<feature type="transmembrane region" description="Helical" evidence="8">
    <location>
        <begin position="252"/>
        <end position="277"/>
    </location>
</feature>
<dbReference type="KEGG" id="aace:A0U92_05760"/>
<dbReference type="Proteomes" id="UP000188937">
    <property type="component" value="Chromosome"/>
</dbReference>
<comment type="subcellular location">
    <subcellularLocation>
        <location evidence="1">Cell membrane</location>
        <topology evidence="1">Multi-pass membrane protein</topology>
    </subcellularLocation>
</comment>
<reference evidence="10 11" key="1">
    <citation type="submission" date="2016-03" db="EMBL/GenBank/DDBJ databases">
        <title>Acetic acid bacteria sequencing.</title>
        <authorList>
            <person name="Brandt J."/>
            <person name="Jakob F."/>
            <person name="Vogel R.F."/>
        </authorList>
    </citation>
    <scope>NUCLEOTIDE SEQUENCE [LARGE SCALE GENOMIC DNA]</scope>
    <source>
        <strain evidence="10 11">TMW2.1153</strain>
    </source>
</reference>
<evidence type="ECO:0000313" key="11">
    <source>
        <dbReference type="Proteomes" id="UP000188937"/>
    </source>
</evidence>
<feature type="transmembrane region" description="Helical" evidence="8">
    <location>
        <begin position="406"/>
        <end position="426"/>
    </location>
</feature>
<dbReference type="RefSeq" id="WP_077812403.1">
    <property type="nucleotide sequence ID" value="NZ_CP014692.1"/>
</dbReference>
<evidence type="ECO:0000256" key="5">
    <source>
        <dbReference type="ARBA" id="ARBA00022847"/>
    </source>
</evidence>
<keyword evidence="6 8" id="KW-1133">Transmembrane helix</keyword>
<evidence type="ECO:0000256" key="4">
    <source>
        <dbReference type="ARBA" id="ARBA00022692"/>
    </source>
</evidence>
<feature type="transmembrane region" description="Helical" evidence="8">
    <location>
        <begin position="346"/>
        <end position="368"/>
    </location>
</feature>
<dbReference type="GO" id="GO:0005886">
    <property type="term" value="C:plasma membrane"/>
    <property type="evidence" value="ECO:0007669"/>
    <property type="project" value="UniProtKB-SubCell"/>
</dbReference>
<proteinExistence type="predicted"/>
<feature type="transmembrane region" description="Helical" evidence="8">
    <location>
        <begin position="163"/>
        <end position="185"/>
    </location>
</feature>
<keyword evidence="7 8" id="KW-0472">Membrane</keyword>
<dbReference type="PROSITE" id="PS50850">
    <property type="entry name" value="MFS"/>
    <property type="match status" value="1"/>
</dbReference>
<feature type="transmembrane region" description="Helical" evidence="8">
    <location>
        <begin position="380"/>
        <end position="400"/>
    </location>
</feature>
<dbReference type="SUPFAM" id="SSF103473">
    <property type="entry name" value="MFS general substrate transporter"/>
    <property type="match status" value="1"/>
</dbReference>
<evidence type="ECO:0000256" key="7">
    <source>
        <dbReference type="ARBA" id="ARBA00023136"/>
    </source>
</evidence>
<name>A0A1U9KEX5_ACEAC</name>
<dbReference type="InterPro" id="IPR020846">
    <property type="entry name" value="MFS_dom"/>
</dbReference>
<dbReference type="InterPro" id="IPR011701">
    <property type="entry name" value="MFS"/>
</dbReference>
<keyword evidence="5" id="KW-0769">Symport</keyword>
<evidence type="ECO:0000256" key="8">
    <source>
        <dbReference type="SAM" id="Phobius"/>
    </source>
</evidence>
<evidence type="ECO:0000259" key="9">
    <source>
        <dbReference type="PROSITE" id="PS50850"/>
    </source>
</evidence>
<dbReference type="eggNOG" id="COG0477">
    <property type="taxonomic scope" value="Bacteria"/>
</dbReference>
<feature type="transmembrane region" description="Helical" evidence="8">
    <location>
        <begin position="197"/>
        <end position="220"/>
    </location>
</feature>
<keyword evidence="4 8" id="KW-0812">Transmembrane</keyword>
<sequence>MSSSPVPSAAAAASKVLSFSQIRILVLASLGGALEFYDFVIFAFLAKLIALHFFPASQAAWLRQTEAFGLFGAGYLARPLGGIIMAHFGDIAGRKKVFTFSVLLMALPTLMMGLLPGYETLGAGAPLILLLLRMAQGAAIGGEAPGGWVFVSEHAPPGRVGLATGLLTGGLTGGILLGSLVILALNTTLSAGDVSDWGWRIPFIIGGVFGIGAMILRRWLDETPVFREMHQRAETASSLPAAILLRDYRFPILCSMLTTWTLTAAIVVLILMMPPLMQTLHHIPPTETMLASLVATLCLTISVISVSALTDTIPLSAMSLVCGPLLAAGAFALYSLPPQFPHSLPVWAGLAGLCCGFVGLVPVGMLRAFPPMVRFSGVSLAYNIAYAIFGGLTPAVISSLTPYTPLAPAIYVTIAAFAGCAGLWLMDGRKRTRIRKQAASVSV</sequence>
<keyword evidence="2" id="KW-0813">Transport</keyword>
<dbReference type="InterPro" id="IPR036259">
    <property type="entry name" value="MFS_trans_sf"/>
</dbReference>
<dbReference type="OrthoDB" id="9783227at2"/>